<dbReference type="OrthoDB" id="410701at2759"/>
<dbReference type="AlphaFoldDB" id="A0A8H4IUU1"/>
<gene>
    <name evidence="2" type="ORF">GTA08_BOTSDO04412</name>
</gene>
<feature type="compositionally biased region" description="Basic and acidic residues" evidence="1">
    <location>
        <begin position="150"/>
        <end position="176"/>
    </location>
</feature>
<accession>A0A8H4IUU1</accession>
<reference evidence="2" key="1">
    <citation type="submission" date="2020-04" db="EMBL/GenBank/DDBJ databases">
        <title>Genome Assembly and Annotation of Botryosphaeria dothidea sdau 11-99, a Latent Pathogen of Apple Fruit Ring Rot in China.</title>
        <authorList>
            <person name="Yu C."/>
            <person name="Diao Y."/>
            <person name="Lu Q."/>
            <person name="Zhao J."/>
            <person name="Cui S."/>
            <person name="Peng C."/>
            <person name="He B."/>
            <person name="Liu H."/>
        </authorList>
    </citation>
    <scope>NUCLEOTIDE SEQUENCE [LARGE SCALE GENOMIC DNA]</scope>
    <source>
        <strain evidence="2">Sdau11-99</strain>
    </source>
</reference>
<evidence type="ECO:0000313" key="2">
    <source>
        <dbReference type="EMBL" id="KAF4307667.1"/>
    </source>
</evidence>
<organism evidence="2 3">
    <name type="scientific">Botryosphaeria dothidea</name>
    <dbReference type="NCBI Taxonomy" id="55169"/>
    <lineage>
        <taxon>Eukaryota</taxon>
        <taxon>Fungi</taxon>
        <taxon>Dikarya</taxon>
        <taxon>Ascomycota</taxon>
        <taxon>Pezizomycotina</taxon>
        <taxon>Dothideomycetes</taxon>
        <taxon>Dothideomycetes incertae sedis</taxon>
        <taxon>Botryosphaeriales</taxon>
        <taxon>Botryosphaeriaceae</taxon>
        <taxon>Botryosphaeria</taxon>
    </lineage>
</organism>
<proteinExistence type="predicted"/>
<evidence type="ECO:0000256" key="1">
    <source>
        <dbReference type="SAM" id="MobiDB-lite"/>
    </source>
</evidence>
<name>A0A8H4IUU1_9PEZI</name>
<sequence>MDSEIGPDYGVSRAAQTIVRMREAGYPTYGWDRIIQLFAGWDSDGSPVIQNRIILPRIQHALVSALNEEDIPKDFPCFRDVDHEIWAARVRTTRTVEESWAIFLAYEAVKVHKQHMRVTVYQALFERIVGARKLEAQARNEPSESIENQGEMKEKLAGDRREALPTPESPHERLDPRLQPPSVDELFDRMVSRRILLNNKCLAYLIQTARQLSRALEYIQAGGDKRVHALLRLNITKQQVQAVPEKVFNSYIEILLKNFSVPDTYHKKEDAQSGDGRPLIHRAISLMDLRNSKYRPGWNRILLAIHKFDVRRKGNGTTDIMRQTLKVLERAGVELDAEGFQSVCLSFRFNAAVRRDRIAQQSEEGIEEEKLDDTCAHHLRHNEVDSKFLRALFNKLVGLDDLAHLKPYQKLVVNDESAGFTDCTLSVPAPTILHVYIRALGTMGDYEGLLSVAKFMHDHFADLMHHCNNELNGHVRLRRAIIALRVFLERRFNLENPLEEQALSNEGQQDWRIDDATQSVANLTIERLEPAPEELIMLVREKVESFPGHFGYWPDEEEMREYVRVGQAAKTI</sequence>
<keyword evidence="3" id="KW-1185">Reference proteome</keyword>
<dbReference type="EMBL" id="WWBZ02000022">
    <property type="protein sequence ID" value="KAF4307667.1"/>
    <property type="molecule type" value="Genomic_DNA"/>
</dbReference>
<comment type="caution">
    <text evidence="2">The sequence shown here is derived from an EMBL/GenBank/DDBJ whole genome shotgun (WGS) entry which is preliminary data.</text>
</comment>
<evidence type="ECO:0000313" key="3">
    <source>
        <dbReference type="Proteomes" id="UP000572817"/>
    </source>
</evidence>
<feature type="region of interest" description="Disordered" evidence="1">
    <location>
        <begin position="136"/>
        <end position="181"/>
    </location>
</feature>
<protein>
    <submittedName>
        <fullName evidence="2">Uncharacterized protein</fullName>
    </submittedName>
</protein>
<dbReference type="Proteomes" id="UP000572817">
    <property type="component" value="Unassembled WGS sequence"/>
</dbReference>